<dbReference type="Gene3D" id="2.10.10.20">
    <property type="entry name" value="Carbohydrate-binding module superfamily 5/12"/>
    <property type="match status" value="1"/>
</dbReference>
<gene>
    <name evidence="12" type="ORF">CPB83DRAFT_123697</name>
</gene>
<dbReference type="CDD" id="cd06548">
    <property type="entry name" value="GH18_chitinase"/>
    <property type="match status" value="1"/>
</dbReference>
<dbReference type="GO" id="GO:0008061">
    <property type="term" value="F:chitin binding"/>
    <property type="evidence" value="ECO:0007669"/>
    <property type="project" value="InterPro"/>
</dbReference>
<dbReference type="InterPro" id="IPR017853">
    <property type="entry name" value="GH"/>
</dbReference>
<dbReference type="PROSITE" id="PS51910">
    <property type="entry name" value="GH18_2"/>
    <property type="match status" value="1"/>
</dbReference>
<dbReference type="SUPFAM" id="SSF54556">
    <property type="entry name" value="Chitinase insertion domain"/>
    <property type="match status" value="1"/>
</dbReference>
<evidence type="ECO:0000256" key="10">
    <source>
        <dbReference type="SAM" id="SignalP"/>
    </source>
</evidence>
<evidence type="ECO:0000256" key="6">
    <source>
        <dbReference type="ARBA" id="ARBA00023326"/>
    </source>
</evidence>
<dbReference type="GO" id="GO:0008843">
    <property type="term" value="F:endochitinase activity"/>
    <property type="evidence" value="ECO:0007669"/>
    <property type="project" value="UniProtKB-EC"/>
</dbReference>
<evidence type="ECO:0000313" key="13">
    <source>
        <dbReference type="Proteomes" id="UP000807306"/>
    </source>
</evidence>
<name>A0A9P6JSB0_9AGAR</name>
<keyword evidence="6" id="KW-0624">Polysaccharide degradation</keyword>
<proteinExistence type="inferred from homology"/>
<accession>A0A9P6JSB0</accession>
<dbReference type="InterPro" id="IPR050314">
    <property type="entry name" value="Glycosyl_Hydrlase_18"/>
</dbReference>
<dbReference type="PANTHER" id="PTHR11177:SF317">
    <property type="entry name" value="CHITINASE 12-RELATED"/>
    <property type="match status" value="1"/>
</dbReference>
<feature type="domain" description="GH18" evidence="11">
    <location>
        <begin position="63"/>
        <end position="424"/>
    </location>
</feature>
<keyword evidence="4" id="KW-0119">Carbohydrate metabolism</keyword>
<dbReference type="InterPro" id="IPR029070">
    <property type="entry name" value="Chitinase_insertion_sf"/>
</dbReference>
<evidence type="ECO:0000256" key="2">
    <source>
        <dbReference type="ARBA" id="ARBA00022801"/>
    </source>
</evidence>
<dbReference type="InterPro" id="IPR003610">
    <property type="entry name" value="CBM5/12"/>
</dbReference>
<dbReference type="SMART" id="SM00636">
    <property type="entry name" value="Glyco_18"/>
    <property type="match status" value="1"/>
</dbReference>
<dbReference type="InterPro" id="IPR036573">
    <property type="entry name" value="CBM_sf_5/12"/>
</dbReference>
<evidence type="ECO:0000256" key="3">
    <source>
        <dbReference type="ARBA" id="ARBA00023024"/>
    </source>
</evidence>
<dbReference type="Gene3D" id="3.10.50.10">
    <property type="match status" value="1"/>
</dbReference>
<dbReference type="InterPro" id="IPR001223">
    <property type="entry name" value="Glyco_hydro18_cat"/>
</dbReference>
<keyword evidence="10" id="KW-0732">Signal</keyword>
<sequence>MRSNLGGRRLSWLLMALATTLLVEATQVMHRPDRYKEKPNSFPMETNVKINTIQRRALQAGGKVSMAYFTSWGIYGPNFQPTDIISSTLTHVLYSFADIDSTTNTIKLTDSYADETKMFPGDSSSEPGHNLYGNLKQLYLIKMKQRNFKVLLSIGGWTNSQAGHFNFVTNPSARTAFVNSAVQMIEDYGFDGIDLDWEYPTSKEQGQGFADLFTALRTAFNNLQTRKSDSTRYIISSAMSLVPSNYQLLNIPQLNAAIDYWNFMAYDFSGPWSTTTENQANVYGGQGTGLSSDAAVTGFKSLGASVDKIVLGMPLYGRGFDNTNGLHQPYSGGGPGTIDPGVYSYKALPFVGSQIYENSTDISSYSYDAAKKEFITYDTPNIVKMKANYIKSKGLAGSMFWELSTDKVGSASLVGTVASNLGGLDQTLNHLYFPNSKWDNIRNNMGQGTPSPTNSPPPTSSSSTPAPTPTAGKCTGISAWDASTVYTTNMQVTYGGDLWIASWWNQNMVPGGPAVAWKDNGPC</sequence>
<evidence type="ECO:0000256" key="1">
    <source>
        <dbReference type="ARBA" id="ARBA00000822"/>
    </source>
</evidence>
<keyword evidence="2 7" id="KW-0378">Hydrolase</keyword>
<comment type="caution">
    <text evidence="12">The sequence shown here is derived from an EMBL/GenBank/DDBJ whole genome shotgun (WGS) entry which is preliminary data.</text>
</comment>
<feature type="signal peptide" evidence="10">
    <location>
        <begin position="1"/>
        <end position="25"/>
    </location>
</feature>
<dbReference type="Gene3D" id="3.20.20.80">
    <property type="entry name" value="Glycosidases"/>
    <property type="match status" value="1"/>
</dbReference>
<evidence type="ECO:0000256" key="7">
    <source>
        <dbReference type="RuleBase" id="RU000489"/>
    </source>
</evidence>
<dbReference type="GO" id="GO:0030246">
    <property type="term" value="F:carbohydrate binding"/>
    <property type="evidence" value="ECO:0007669"/>
    <property type="project" value="InterPro"/>
</dbReference>
<dbReference type="GO" id="GO:0005576">
    <property type="term" value="C:extracellular region"/>
    <property type="evidence" value="ECO:0007669"/>
    <property type="project" value="InterPro"/>
</dbReference>
<evidence type="ECO:0000256" key="9">
    <source>
        <dbReference type="SAM" id="MobiDB-lite"/>
    </source>
</evidence>
<evidence type="ECO:0000313" key="12">
    <source>
        <dbReference type="EMBL" id="KAF9531136.1"/>
    </source>
</evidence>
<evidence type="ECO:0000256" key="4">
    <source>
        <dbReference type="ARBA" id="ARBA00023277"/>
    </source>
</evidence>
<dbReference type="InterPro" id="IPR011583">
    <property type="entry name" value="Chitinase_II/V-like_cat"/>
</dbReference>
<reference evidence="12" key="1">
    <citation type="submission" date="2020-11" db="EMBL/GenBank/DDBJ databases">
        <authorList>
            <consortium name="DOE Joint Genome Institute"/>
            <person name="Ahrendt S."/>
            <person name="Riley R."/>
            <person name="Andreopoulos W."/>
            <person name="Labutti K."/>
            <person name="Pangilinan J."/>
            <person name="Ruiz-Duenas F.J."/>
            <person name="Barrasa J.M."/>
            <person name="Sanchez-Garcia M."/>
            <person name="Camarero S."/>
            <person name="Miyauchi S."/>
            <person name="Serrano A."/>
            <person name="Linde D."/>
            <person name="Babiker R."/>
            <person name="Drula E."/>
            <person name="Ayuso-Fernandez I."/>
            <person name="Pacheco R."/>
            <person name="Padilla G."/>
            <person name="Ferreira P."/>
            <person name="Barriuso J."/>
            <person name="Kellner H."/>
            <person name="Castanera R."/>
            <person name="Alfaro M."/>
            <person name="Ramirez L."/>
            <person name="Pisabarro A.G."/>
            <person name="Kuo A."/>
            <person name="Tritt A."/>
            <person name="Lipzen A."/>
            <person name="He G."/>
            <person name="Yan M."/>
            <person name="Ng V."/>
            <person name="Cullen D."/>
            <person name="Martin F."/>
            <person name="Rosso M.-N."/>
            <person name="Henrissat B."/>
            <person name="Hibbett D."/>
            <person name="Martinez A.T."/>
            <person name="Grigoriev I.V."/>
        </authorList>
    </citation>
    <scope>NUCLEOTIDE SEQUENCE</scope>
    <source>
        <strain evidence="12">CBS 506.95</strain>
    </source>
</reference>
<keyword evidence="13" id="KW-1185">Reference proteome</keyword>
<evidence type="ECO:0000259" key="11">
    <source>
        <dbReference type="PROSITE" id="PS51910"/>
    </source>
</evidence>
<dbReference type="PROSITE" id="PS01095">
    <property type="entry name" value="GH18_1"/>
    <property type="match status" value="1"/>
</dbReference>
<feature type="region of interest" description="Disordered" evidence="9">
    <location>
        <begin position="442"/>
        <end position="472"/>
    </location>
</feature>
<dbReference type="EMBL" id="MU157836">
    <property type="protein sequence ID" value="KAF9531136.1"/>
    <property type="molecule type" value="Genomic_DNA"/>
</dbReference>
<dbReference type="OrthoDB" id="76388at2759"/>
<dbReference type="SMART" id="SM00495">
    <property type="entry name" value="ChtBD3"/>
    <property type="match status" value="1"/>
</dbReference>
<organism evidence="12 13">
    <name type="scientific">Crepidotus variabilis</name>
    <dbReference type="NCBI Taxonomy" id="179855"/>
    <lineage>
        <taxon>Eukaryota</taxon>
        <taxon>Fungi</taxon>
        <taxon>Dikarya</taxon>
        <taxon>Basidiomycota</taxon>
        <taxon>Agaricomycotina</taxon>
        <taxon>Agaricomycetes</taxon>
        <taxon>Agaricomycetidae</taxon>
        <taxon>Agaricales</taxon>
        <taxon>Agaricineae</taxon>
        <taxon>Crepidotaceae</taxon>
        <taxon>Crepidotus</taxon>
    </lineage>
</organism>
<dbReference type="CDD" id="cd12215">
    <property type="entry name" value="ChiC_BD"/>
    <property type="match status" value="1"/>
</dbReference>
<evidence type="ECO:0000256" key="5">
    <source>
        <dbReference type="ARBA" id="ARBA00023295"/>
    </source>
</evidence>
<dbReference type="Pfam" id="PF00704">
    <property type="entry name" value="Glyco_hydro_18"/>
    <property type="match status" value="1"/>
</dbReference>
<dbReference type="GO" id="GO:0006032">
    <property type="term" value="P:chitin catabolic process"/>
    <property type="evidence" value="ECO:0007669"/>
    <property type="project" value="UniProtKB-KW"/>
</dbReference>
<dbReference type="PANTHER" id="PTHR11177">
    <property type="entry name" value="CHITINASE"/>
    <property type="match status" value="1"/>
</dbReference>
<dbReference type="SUPFAM" id="SSF51055">
    <property type="entry name" value="Carbohydrate binding domain"/>
    <property type="match status" value="1"/>
</dbReference>
<comment type="similarity">
    <text evidence="8">Belongs to the glycosyl hydrolase 18 family.</text>
</comment>
<dbReference type="Proteomes" id="UP000807306">
    <property type="component" value="Unassembled WGS sequence"/>
</dbReference>
<keyword evidence="3" id="KW-0146">Chitin degradation</keyword>
<keyword evidence="5 7" id="KW-0326">Glycosidase</keyword>
<feature type="chain" id="PRO_5040144161" evidence="10">
    <location>
        <begin position="26"/>
        <end position="523"/>
    </location>
</feature>
<protein>
    <submittedName>
        <fullName evidence="12">Glycoside hydrolase superfamily</fullName>
    </submittedName>
</protein>
<dbReference type="GO" id="GO:0000272">
    <property type="term" value="P:polysaccharide catabolic process"/>
    <property type="evidence" value="ECO:0007669"/>
    <property type="project" value="UniProtKB-KW"/>
</dbReference>
<comment type="catalytic activity">
    <reaction evidence="1">
        <text>Random endo-hydrolysis of N-acetyl-beta-D-glucosaminide (1-&gt;4)-beta-linkages in chitin and chitodextrins.</text>
        <dbReference type="EC" id="3.2.1.14"/>
    </reaction>
</comment>
<dbReference type="AlphaFoldDB" id="A0A9P6JSB0"/>
<dbReference type="SUPFAM" id="SSF51445">
    <property type="entry name" value="(Trans)glycosidases"/>
    <property type="match status" value="1"/>
</dbReference>
<dbReference type="InterPro" id="IPR001579">
    <property type="entry name" value="Glyco_hydro_18_chit_AS"/>
</dbReference>
<evidence type="ECO:0000256" key="8">
    <source>
        <dbReference type="RuleBase" id="RU004453"/>
    </source>
</evidence>